<feature type="domain" description="Rad21/Rec8-like protein C-terminal eukaryotic" evidence="8">
    <location>
        <begin position="565"/>
        <end position="617"/>
    </location>
</feature>
<dbReference type="AlphaFoldDB" id="A0AAP0GXV1"/>
<dbReference type="GO" id="GO:0007059">
    <property type="term" value="P:chromosome segregation"/>
    <property type="evidence" value="ECO:0007669"/>
    <property type="project" value="UniProtKB-KW"/>
</dbReference>
<dbReference type="GO" id="GO:0008278">
    <property type="term" value="C:cohesin complex"/>
    <property type="evidence" value="ECO:0007669"/>
    <property type="project" value="InterPro"/>
</dbReference>
<keyword evidence="3" id="KW-0131">Cell cycle</keyword>
<feature type="region of interest" description="Disordered" evidence="7">
    <location>
        <begin position="251"/>
        <end position="282"/>
    </location>
</feature>
<evidence type="ECO:0000259" key="8">
    <source>
        <dbReference type="Pfam" id="PF04824"/>
    </source>
</evidence>
<comment type="subcellular location">
    <subcellularLocation>
        <location evidence="1">Nucleus</location>
    </subcellularLocation>
</comment>
<dbReference type="InterPro" id="IPR023093">
    <property type="entry name" value="ScpA-like_C"/>
</dbReference>
<name>A0AAP0GXV1_9ASTR</name>
<feature type="domain" description="Rad21/Rec8-like protein N-terminal" evidence="9">
    <location>
        <begin position="10"/>
        <end position="99"/>
    </location>
</feature>
<accession>A0AAP0GXV1</accession>
<dbReference type="CDD" id="cd21793">
    <property type="entry name" value="Rad21_Rec8_M_AtSYN1-like"/>
    <property type="match status" value="1"/>
</dbReference>
<evidence type="ECO:0000313" key="10">
    <source>
        <dbReference type="EMBL" id="KAK9067363.1"/>
    </source>
</evidence>
<comment type="subunit">
    <text evidence="6">Component of the cohesin complex.</text>
</comment>
<evidence type="ECO:0000256" key="3">
    <source>
        <dbReference type="ARBA" id="ARBA00022776"/>
    </source>
</evidence>
<dbReference type="InterPro" id="IPR036390">
    <property type="entry name" value="WH_DNA-bd_sf"/>
</dbReference>
<evidence type="ECO:0000256" key="2">
    <source>
        <dbReference type="ARBA" id="ARBA00009870"/>
    </source>
</evidence>
<evidence type="ECO:0000256" key="4">
    <source>
        <dbReference type="ARBA" id="ARBA00022829"/>
    </source>
</evidence>
<dbReference type="FunFam" id="1.10.10.580:FF:000002">
    <property type="entry name" value="Sister chromatid cohesion 1 protein 4"/>
    <property type="match status" value="1"/>
</dbReference>
<protein>
    <recommendedName>
        <fullName evidence="12">Sister chromatid cohesion 1 protein 2</fullName>
    </recommendedName>
</protein>
<proteinExistence type="inferred from homology"/>
<evidence type="ECO:0000256" key="7">
    <source>
        <dbReference type="SAM" id="MobiDB-lite"/>
    </source>
</evidence>
<dbReference type="GO" id="GO:0005634">
    <property type="term" value="C:nucleus"/>
    <property type="evidence" value="ECO:0007669"/>
    <property type="project" value="UniProtKB-SubCell"/>
</dbReference>
<evidence type="ECO:0000313" key="11">
    <source>
        <dbReference type="Proteomes" id="UP001408789"/>
    </source>
</evidence>
<dbReference type="InterPro" id="IPR039781">
    <property type="entry name" value="Rad21/Rec8-like"/>
</dbReference>
<dbReference type="InterPro" id="IPR006910">
    <property type="entry name" value="Rad21_Rec8_N"/>
</dbReference>
<dbReference type="Proteomes" id="UP001408789">
    <property type="component" value="Unassembled WGS sequence"/>
</dbReference>
<comment type="similarity">
    <text evidence="2">Belongs to the rad21 family.</text>
</comment>
<dbReference type="InterPro" id="IPR006909">
    <property type="entry name" value="Rad21/Rec8_C_eu"/>
</dbReference>
<keyword evidence="3" id="KW-0498">Mitosis</keyword>
<dbReference type="GO" id="GO:1990414">
    <property type="term" value="P:replication-born double-strand break repair via sister chromatid exchange"/>
    <property type="evidence" value="ECO:0007669"/>
    <property type="project" value="TreeGrafter"/>
</dbReference>
<gene>
    <name evidence="10" type="ORF">SSX86_014690</name>
</gene>
<evidence type="ECO:0000256" key="6">
    <source>
        <dbReference type="ARBA" id="ARBA00064543"/>
    </source>
</evidence>
<keyword evidence="11" id="KW-1185">Reference proteome</keyword>
<dbReference type="SUPFAM" id="SSF46785">
    <property type="entry name" value="Winged helix' DNA-binding domain"/>
    <property type="match status" value="1"/>
</dbReference>
<evidence type="ECO:0000256" key="5">
    <source>
        <dbReference type="ARBA" id="ARBA00023242"/>
    </source>
</evidence>
<feature type="compositionally biased region" description="Polar residues" evidence="7">
    <location>
        <begin position="254"/>
        <end position="267"/>
    </location>
</feature>
<keyword evidence="3" id="KW-0132">Cell division</keyword>
<dbReference type="Pfam" id="PF04824">
    <property type="entry name" value="Rad21_Rec8"/>
    <property type="match status" value="1"/>
</dbReference>
<organism evidence="10 11">
    <name type="scientific">Deinandra increscens subsp. villosa</name>
    <dbReference type="NCBI Taxonomy" id="3103831"/>
    <lineage>
        <taxon>Eukaryota</taxon>
        <taxon>Viridiplantae</taxon>
        <taxon>Streptophyta</taxon>
        <taxon>Embryophyta</taxon>
        <taxon>Tracheophyta</taxon>
        <taxon>Spermatophyta</taxon>
        <taxon>Magnoliopsida</taxon>
        <taxon>eudicotyledons</taxon>
        <taxon>Gunneridae</taxon>
        <taxon>Pentapetalae</taxon>
        <taxon>asterids</taxon>
        <taxon>campanulids</taxon>
        <taxon>Asterales</taxon>
        <taxon>Asteraceae</taxon>
        <taxon>Asteroideae</taxon>
        <taxon>Heliantheae alliance</taxon>
        <taxon>Madieae</taxon>
        <taxon>Madiinae</taxon>
        <taxon>Deinandra</taxon>
    </lineage>
</organism>
<dbReference type="PANTHER" id="PTHR12585">
    <property type="entry name" value="SCC1 / RAD21 FAMILY MEMBER"/>
    <property type="match status" value="1"/>
</dbReference>
<comment type="caution">
    <text evidence="10">The sequence shown here is derived from an EMBL/GenBank/DDBJ whole genome shotgun (WGS) entry which is preliminary data.</text>
</comment>
<dbReference type="EMBL" id="JBCNJP010000015">
    <property type="protein sequence ID" value="KAK9067363.1"/>
    <property type="molecule type" value="Genomic_DNA"/>
</dbReference>
<dbReference type="PANTHER" id="PTHR12585:SF73">
    <property type="entry name" value="SISTER CHROMATID COHESION 1 PROTEIN 2"/>
    <property type="match status" value="1"/>
</dbReference>
<evidence type="ECO:0000259" key="9">
    <source>
        <dbReference type="Pfam" id="PF04825"/>
    </source>
</evidence>
<dbReference type="Gene3D" id="1.10.10.580">
    <property type="entry name" value="Structural maintenance of chromosome 1. Chain E"/>
    <property type="match status" value="1"/>
</dbReference>
<feature type="region of interest" description="Disordered" evidence="7">
    <location>
        <begin position="113"/>
        <end position="134"/>
    </location>
</feature>
<keyword evidence="4" id="KW-0159">Chromosome partition</keyword>
<dbReference type="GO" id="GO:0007062">
    <property type="term" value="P:sister chromatid cohesion"/>
    <property type="evidence" value="ECO:0007669"/>
    <property type="project" value="InterPro"/>
</dbReference>
<evidence type="ECO:0000256" key="1">
    <source>
        <dbReference type="ARBA" id="ARBA00004123"/>
    </source>
</evidence>
<evidence type="ECO:0008006" key="12">
    <source>
        <dbReference type="Google" id="ProtNLM"/>
    </source>
</evidence>
<dbReference type="Pfam" id="PF04825">
    <property type="entry name" value="Rad21_Rec8_N"/>
    <property type="match status" value="1"/>
</dbReference>
<reference evidence="10 11" key="1">
    <citation type="submission" date="2024-04" db="EMBL/GenBank/DDBJ databases">
        <title>The reference genome of an endangered Asteraceae, Deinandra increscens subsp. villosa, native to the Central Coast of California.</title>
        <authorList>
            <person name="Guilliams M."/>
            <person name="Hasenstab-Lehman K."/>
            <person name="Meyer R."/>
            <person name="Mcevoy S."/>
        </authorList>
    </citation>
    <scope>NUCLEOTIDE SEQUENCE [LARGE SCALE GENOMIC DNA]</scope>
    <source>
        <tissue evidence="10">Leaf</tissue>
    </source>
</reference>
<sequence length="626" mass="70414">MISAQLSMGKKKGDLGHVWMAAHFPKRIKKELVEQTNITSSVDKILVEQLPVVTYRILGYLLLGVARIYSKKVEYLLFDCNHSMNEMKFLSEGRKKVDTNFGGMCLPESSSQRSKLKVADLNPSESSRRQNSSSFVEAMRPQFSSISLPDHFELDAFDLEVHQDDSSNDHVTPHLELVLHDAWENYPTERHTFGKDHASASTSAMITSINPETSAEKFRHRFSLEDRLDPMVLDESDEELVPDSLPLLELPEWNNHTDSPGTKSVSVKSPDKHPEEECPTTGQTVVSEMTSVDTITLKPSPNKSKLSVTIDVTPQSKVTVVSGERKSEPVTVRTPACREHARAPRKRKCVYDDPIVVPNGVYGTWVSNASDLVRKRRTPTPNQEKERRSFDYLLQPIILGFPSDLRSAISTKPLVRVEVEEMVNTSISKTDELGKFVEVEETADTPISKTDELGKLNLHKLYEKTEAEVIAPLTPATQSTSMRFNEIHETSRVNQVEPTSSCESREKVIFPIRDVDLDVIQREEGPSSLGEDNQESVPVAEKWSAVTKSVAGYLHSNFVNRKEKEEEAINLSQILKQKTKKESARFFYQTLVLKTGGYIDVKQEKPYGEIYVKQTSKLKGVFGGCS</sequence>
<dbReference type="GO" id="GO:0003682">
    <property type="term" value="F:chromatin binding"/>
    <property type="evidence" value="ECO:0007669"/>
    <property type="project" value="TreeGrafter"/>
</dbReference>
<keyword evidence="5" id="KW-0539">Nucleus</keyword>